<protein>
    <submittedName>
        <fullName evidence="2">Uncharacterized protein</fullName>
    </submittedName>
</protein>
<feature type="region of interest" description="Disordered" evidence="1">
    <location>
        <begin position="1"/>
        <end position="23"/>
    </location>
</feature>
<reference evidence="2 3" key="1">
    <citation type="submission" date="2015-09" db="EMBL/GenBank/DDBJ databases">
        <authorList>
            <person name="Xu Y."/>
            <person name="Nagy A."/>
            <person name="Liu N.T."/>
            <person name="Nou X."/>
        </authorList>
    </citation>
    <scope>NUCLEOTIDE SEQUENCE [LARGE SCALE GENOMIC DNA]</scope>
    <source>
        <strain evidence="2 3">FC1138</strain>
    </source>
</reference>
<name>A0AAC9BHT7_9RALS</name>
<dbReference type="EMBL" id="CP012605">
    <property type="protein sequence ID" value="ANH74346.1"/>
    <property type="molecule type" value="Genomic_DNA"/>
</dbReference>
<dbReference type="KEGG" id="rin:ACS15_2907"/>
<organism evidence="2 3">
    <name type="scientific">Ralstonia insidiosa</name>
    <dbReference type="NCBI Taxonomy" id="190721"/>
    <lineage>
        <taxon>Bacteria</taxon>
        <taxon>Pseudomonadati</taxon>
        <taxon>Pseudomonadota</taxon>
        <taxon>Betaproteobacteria</taxon>
        <taxon>Burkholderiales</taxon>
        <taxon>Burkholderiaceae</taxon>
        <taxon>Ralstonia</taxon>
    </lineage>
</organism>
<dbReference type="Proteomes" id="UP000077927">
    <property type="component" value="Chromosome 1"/>
</dbReference>
<proteinExistence type="predicted"/>
<gene>
    <name evidence="2" type="ORF">ACS15_2907</name>
</gene>
<evidence type="ECO:0000256" key="1">
    <source>
        <dbReference type="SAM" id="MobiDB-lite"/>
    </source>
</evidence>
<dbReference type="AlphaFoldDB" id="A0AAC9BHT7"/>
<sequence length="43" mass="5019">MIRNQSERDQRTDHPPGDNRLHLRSPIVVTKRGGIISIVMMRH</sequence>
<evidence type="ECO:0000313" key="3">
    <source>
        <dbReference type="Proteomes" id="UP000077927"/>
    </source>
</evidence>
<feature type="compositionally biased region" description="Basic and acidic residues" evidence="1">
    <location>
        <begin position="1"/>
        <end position="21"/>
    </location>
</feature>
<accession>A0AAC9BHT7</accession>
<evidence type="ECO:0000313" key="2">
    <source>
        <dbReference type="EMBL" id="ANH74346.1"/>
    </source>
</evidence>